<evidence type="ECO:0000313" key="3">
    <source>
        <dbReference type="Proteomes" id="UP000004810"/>
    </source>
</evidence>
<dbReference type="AlphaFoldDB" id="J9A940"/>
<dbReference type="Proteomes" id="UP000004810">
    <property type="component" value="Unassembled WGS sequence"/>
</dbReference>
<reference evidence="3" key="1">
    <citation type="submission" date="2012-08" db="EMBL/GenBank/DDBJ databases">
        <title>The Genome Sequence of Wuchereria bancrofti.</title>
        <authorList>
            <person name="Nutman T.B."/>
            <person name="Fink D.L."/>
            <person name="Russ C."/>
            <person name="Young S."/>
            <person name="Zeng Q."/>
            <person name="Koehrsen M."/>
            <person name="Alvarado L."/>
            <person name="Berlin A."/>
            <person name="Chapman S.B."/>
            <person name="Chen Z."/>
            <person name="Freedman E."/>
            <person name="Gellesch M."/>
            <person name="Goldberg J."/>
            <person name="Griggs A."/>
            <person name="Gujja S."/>
            <person name="Heilman E.R."/>
            <person name="Heiman D."/>
            <person name="Hepburn T."/>
            <person name="Howarth C."/>
            <person name="Jen D."/>
            <person name="Larson L."/>
            <person name="Lewis B."/>
            <person name="Mehta T."/>
            <person name="Park D."/>
            <person name="Pearson M."/>
            <person name="Roberts A."/>
            <person name="Saif S."/>
            <person name="Shea T."/>
            <person name="Shenoy N."/>
            <person name="Sisk P."/>
            <person name="Stolte C."/>
            <person name="Sykes S."/>
            <person name="Walk T."/>
            <person name="White J."/>
            <person name="Yandava C."/>
            <person name="Haas B."/>
            <person name="Henn M.R."/>
            <person name="Nusbaum C."/>
            <person name="Birren B."/>
        </authorList>
    </citation>
    <scope>NUCLEOTIDE SEQUENCE [LARGE SCALE GENOMIC DNA]</scope>
    <source>
        <strain evidence="3">NA</strain>
    </source>
</reference>
<comment type="caution">
    <text evidence="2">The sequence shown here is derived from an EMBL/GenBank/DDBJ whole genome shotgun (WGS) entry which is preliminary data.</text>
</comment>
<proteinExistence type="predicted"/>
<dbReference type="Gene3D" id="3.90.550.10">
    <property type="entry name" value="Spore Coat Polysaccharide Biosynthesis Protein SpsA, Chain A"/>
    <property type="match status" value="1"/>
</dbReference>
<sequence>MAHELAMKHNAHGLLLTTEATREQSINYGSVVIDSNGKVLHYVDKPTTFVSPHISCGVYLLRAIVVERIGKAYSCSDTDTKQ</sequence>
<feature type="domain" description="Nucleotidyl transferase" evidence="1">
    <location>
        <begin position="5"/>
        <end position="73"/>
    </location>
</feature>
<accession>J9A940</accession>
<name>J9A940_WUCBA</name>
<dbReference type="InterPro" id="IPR005835">
    <property type="entry name" value="NTP_transferase_dom"/>
</dbReference>
<dbReference type="InterPro" id="IPR029044">
    <property type="entry name" value="Nucleotide-diphossugar_trans"/>
</dbReference>
<evidence type="ECO:0000313" key="2">
    <source>
        <dbReference type="EMBL" id="EJW70490.1"/>
    </source>
</evidence>
<dbReference type="InterPro" id="IPR050486">
    <property type="entry name" value="Mannose-1P_guanyltransferase"/>
</dbReference>
<gene>
    <name evidence="2" type="ORF">WUBG_18604</name>
</gene>
<dbReference type="EMBL" id="ADBV01021682">
    <property type="protein sequence ID" value="EJW70490.1"/>
    <property type="molecule type" value="Genomic_DNA"/>
</dbReference>
<dbReference type="GO" id="GO:0016740">
    <property type="term" value="F:transferase activity"/>
    <property type="evidence" value="ECO:0007669"/>
    <property type="project" value="UniProtKB-KW"/>
</dbReference>
<dbReference type="Pfam" id="PF00483">
    <property type="entry name" value="NTP_transferase"/>
    <property type="match status" value="1"/>
</dbReference>
<protein>
    <submittedName>
        <fullName evidence="2">Nucleotidyl transferase</fullName>
    </submittedName>
</protein>
<dbReference type="SUPFAM" id="SSF53448">
    <property type="entry name" value="Nucleotide-diphospho-sugar transferases"/>
    <property type="match status" value="1"/>
</dbReference>
<organism evidence="2 3">
    <name type="scientific">Wuchereria bancrofti</name>
    <dbReference type="NCBI Taxonomy" id="6293"/>
    <lineage>
        <taxon>Eukaryota</taxon>
        <taxon>Metazoa</taxon>
        <taxon>Ecdysozoa</taxon>
        <taxon>Nematoda</taxon>
        <taxon>Chromadorea</taxon>
        <taxon>Rhabditida</taxon>
        <taxon>Spirurina</taxon>
        <taxon>Spiruromorpha</taxon>
        <taxon>Filarioidea</taxon>
        <taxon>Onchocercidae</taxon>
        <taxon>Wuchereria</taxon>
    </lineage>
</organism>
<keyword evidence="2" id="KW-0808">Transferase</keyword>
<dbReference type="PANTHER" id="PTHR22572">
    <property type="entry name" value="SUGAR-1-PHOSPHATE GUANYL TRANSFERASE"/>
    <property type="match status" value="1"/>
</dbReference>
<feature type="non-terminal residue" evidence="2">
    <location>
        <position position="82"/>
    </location>
</feature>
<evidence type="ECO:0000259" key="1">
    <source>
        <dbReference type="Pfam" id="PF00483"/>
    </source>
</evidence>